<accession>A0A5B9EG67</accession>
<dbReference type="InterPro" id="IPR034660">
    <property type="entry name" value="DinB/YfiT-like"/>
</dbReference>
<dbReference type="Gene3D" id="1.20.120.450">
    <property type="entry name" value="dinb family like domain"/>
    <property type="match status" value="1"/>
</dbReference>
<evidence type="ECO:0000313" key="2">
    <source>
        <dbReference type="Proteomes" id="UP000321820"/>
    </source>
</evidence>
<gene>
    <name evidence="1" type="ORF">FTW19_06240</name>
</gene>
<dbReference type="EMBL" id="CP042806">
    <property type="protein sequence ID" value="QEE31213.1"/>
    <property type="molecule type" value="Genomic_DNA"/>
</dbReference>
<dbReference type="Pfam" id="PF07606">
    <property type="entry name" value="DUF1569"/>
    <property type="match status" value="1"/>
</dbReference>
<keyword evidence="2" id="KW-1185">Reference proteome</keyword>
<sequence>MTAAQAVCHMTDSLLYGLNRRTIHTRIKPPLPVGVYKWLALNFPTKWPKGVPTTPEMKQGVGGTPPAEFQCDREALLQALDAFAANREDWPPHPIFAGMTTGEWHRWAWLHTDHHLRQFGR</sequence>
<proteinExistence type="predicted"/>
<dbReference type="SUPFAM" id="SSF109854">
    <property type="entry name" value="DinB/YfiT-like putative metalloenzymes"/>
    <property type="match status" value="1"/>
</dbReference>
<dbReference type="AlphaFoldDB" id="A0A5B9EG67"/>
<dbReference type="KEGG" id="talb:FTW19_06240"/>
<name>A0A5B9EG67_9BACT</name>
<dbReference type="InterPro" id="IPR011463">
    <property type="entry name" value="DUF1569"/>
</dbReference>
<organism evidence="1 2">
    <name type="scientific">Terriglobus albidus</name>
    <dbReference type="NCBI Taxonomy" id="1592106"/>
    <lineage>
        <taxon>Bacteria</taxon>
        <taxon>Pseudomonadati</taxon>
        <taxon>Acidobacteriota</taxon>
        <taxon>Terriglobia</taxon>
        <taxon>Terriglobales</taxon>
        <taxon>Acidobacteriaceae</taxon>
        <taxon>Terriglobus</taxon>
    </lineage>
</organism>
<protein>
    <submittedName>
        <fullName evidence="1">DUF1569 domain-containing protein</fullName>
    </submittedName>
</protein>
<reference evidence="1 2" key="1">
    <citation type="submission" date="2019-08" db="EMBL/GenBank/DDBJ databases">
        <title>Complete genome sequence of Terriglobus albidus strain ORNL.</title>
        <authorList>
            <person name="Podar M."/>
        </authorList>
    </citation>
    <scope>NUCLEOTIDE SEQUENCE [LARGE SCALE GENOMIC DNA]</scope>
    <source>
        <strain evidence="1 2">ORNL</strain>
    </source>
</reference>
<dbReference type="Proteomes" id="UP000321820">
    <property type="component" value="Chromosome"/>
</dbReference>
<dbReference type="OrthoDB" id="2599194at2"/>
<evidence type="ECO:0000313" key="1">
    <source>
        <dbReference type="EMBL" id="QEE31213.1"/>
    </source>
</evidence>